<keyword evidence="2" id="KW-0378">Hydrolase</keyword>
<feature type="chain" id="PRO_5026949381" description="Xaa-Pro dipeptidyl-peptidase C-terminal domain-containing protein" evidence="4">
    <location>
        <begin position="23"/>
        <end position="603"/>
    </location>
</feature>
<evidence type="ECO:0000256" key="4">
    <source>
        <dbReference type="SAM" id="SignalP"/>
    </source>
</evidence>
<proteinExistence type="inferred from homology"/>
<dbReference type="PANTHER" id="PTHR22946">
    <property type="entry name" value="DIENELACTONE HYDROLASE DOMAIN-CONTAINING PROTEIN-RELATED"/>
    <property type="match status" value="1"/>
</dbReference>
<gene>
    <name evidence="6" type="ORF">AVDCRST_MAG30-1474</name>
</gene>
<dbReference type="PANTHER" id="PTHR22946:SF9">
    <property type="entry name" value="POLYKETIDE TRANSFERASE AF380"/>
    <property type="match status" value="1"/>
</dbReference>
<feature type="region of interest" description="Disordered" evidence="3">
    <location>
        <begin position="500"/>
        <end position="522"/>
    </location>
</feature>
<dbReference type="Gene3D" id="3.40.50.1820">
    <property type="entry name" value="alpha/beta hydrolase"/>
    <property type="match status" value="2"/>
</dbReference>
<accession>A0A6J4S9G0</accession>
<dbReference type="SMART" id="SM00939">
    <property type="entry name" value="PepX_C"/>
    <property type="match status" value="1"/>
</dbReference>
<feature type="signal peptide" evidence="4">
    <location>
        <begin position="1"/>
        <end position="22"/>
    </location>
</feature>
<evidence type="ECO:0000256" key="2">
    <source>
        <dbReference type="ARBA" id="ARBA00022801"/>
    </source>
</evidence>
<dbReference type="EMBL" id="CADCVS010000206">
    <property type="protein sequence ID" value="CAA9492895.1"/>
    <property type="molecule type" value="Genomic_DNA"/>
</dbReference>
<comment type="similarity">
    <text evidence="1">Belongs to the AB hydrolase superfamily.</text>
</comment>
<dbReference type="SUPFAM" id="SSF53474">
    <property type="entry name" value="alpha/beta-Hydrolases"/>
    <property type="match status" value="1"/>
</dbReference>
<dbReference type="InterPro" id="IPR013736">
    <property type="entry name" value="Xaa-Pro_dipept_C"/>
</dbReference>
<dbReference type="GO" id="GO:0008239">
    <property type="term" value="F:dipeptidyl-peptidase activity"/>
    <property type="evidence" value="ECO:0007669"/>
    <property type="project" value="InterPro"/>
</dbReference>
<dbReference type="Pfam" id="PF02129">
    <property type="entry name" value="Peptidase_S15"/>
    <property type="match status" value="1"/>
</dbReference>
<dbReference type="GO" id="GO:0052689">
    <property type="term" value="F:carboxylic ester hydrolase activity"/>
    <property type="evidence" value="ECO:0007669"/>
    <property type="project" value="UniProtKB-ARBA"/>
</dbReference>
<name>A0A6J4S9G0_9ACTN</name>
<reference evidence="6" key="1">
    <citation type="submission" date="2020-02" db="EMBL/GenBank/DDBJ databases">
        <authorList>
            <person name="Meier V. D."/>
        </authorList>
    </citation>
    <scope>NUCLEOTIDE SEQUENCE</scope>
    <source>
        <strain evidence="6">AVDCRST_MAG30</strain>
    </source>
</reference>
<dbReference type="InterPro" id="IPR000383">
    <property type="entry name" value="Xaa-Pro-like_dom"/>
</dbReference>
<organism evidence="6">
    <name type="scientific">uncultured Solirubrobacteraceae bacterium</name>
    <dbReference type="NCBI Taxonomy" id="1162706"/>
    <lineage>
        <taxon>Bacteria</taxon>
        <taxon>Bacillati</taxon>
        <taxon>Actinomycetota</taxon>
        <taxon>Thermoleophilia</taxon>
        <taxon>Solirubrobacterales</taxon>
        <taxon>Solirubrobacteraceae</taxon>
        <taxon>environmental samples</taxon>
    </lineage>
</organism>
<evidence type="ECO:0000313" key="6">
    <source>
        <dbReference type="EMBL" id="CAA9492895.1"/>
    </source>
</evidence>
<dbReference type="InterPro" id="IPR029058">
    <property type="entry name" value="AB_hydrolase_fold"/>
</dbReference>
<keyword evidence="4" id="KW-0732">Signal</keyword>
<dbReference type="InterPro" id="IPR050261">
    <property type="entry name" value="FrsA_esterase"/>
</dbReference>
<dbReference type="AlphaFoldDB" id="A0A6J4S9G0"/>
<evidence type="ECO:0000256" key="1">
    <source>
        <dbReference type="ARBA" id="ARBA00008645"/>
    </source>
</evidence>
<evidence type="ECO:0000256" key="3">
    <source>
        <dbReference type="SAM" id="MobiDB-lite"/>
    </source>
</evidence>
<evidence type="ECO:0000259" key="5">
    <source>
        <dbReference type="SMART" id="SM00939"/>
    </source>
</evidence>
<sequence length="603" mass="64169">MGRLTLALCVLLLLVLAPAARADEVTSFDGTRIVYNWFPADRLAPGAKAPTIFIGPGYSSGGDDASSDAVKQFRAAGYNVLTWDPRGFGQSGGTVQVDSPDFDARDMQALLDATAKRPEAQLDAPGDPRMGMSGGSYGGGIQFVTAAIDSRVDAIAPSIAWHSLITSLFKEDDLKSGWGAVLCSAGESRGLAEGILQPKPETGAQDPHIFRTCTQGLAQGRAFEEDKAWFAERGPGELIRRIRVPTLIMQGTVDTLFTLRESIENHALLRETKVPLKMMWFCGGHGVCNTGAGPANFVEDRVLAWMDRWVKRDAKVGTGPAFEWLADDAQWRSAAGFQLPRSGALRGTGSGTLPIAPGASSGGAIAATPAAPGSALEVAVEPAKAALDVLGEPKLKLTYRGTASPSATRVYAQLVDPSRRRVVGNQATPIPLTLDGQERTIERPLEAIAVRTAPGAVYTLQLVSSSSLYAPQRSAGSVAVSRAEIELPVVDPARAVVSAGERPDATVPGAAGGAKPKPQGRSCTSRRAITITLRRVPKRAKLRSVIVSVTGKKTVRLKGRRRVRVDLRGARAGRVTVRLVARTAGGKRYVDRRNYRTCVPKRR</sequence>
<protein>
    <recommendedName>
        <fullName evidence="5">Xaa-Pro dipeptidyl-peptidase C-terminal domain-containing protein</fullName>
    </recommendedName>
</protein>
<feature type="domain" description="Xaa-Pro dipeptidyl-peptidase C-terminal" evidence="5">
    <location>
        <begin position="303"/>
        <end position="498"/>
    </location>
</feature>